<dbReference type="SUPFAM" id="SSF51182">
    <property type="entry name" value="RmlC-like cupins"/>
    <property type="match status" value="1"/>
</dbReference>
<evidence type="ECO:0000313" key="2">
    <source>
        <dbReference type="Proteomes" id="UP000250443"/>
    </source>
</evidence>
<dbReference type="RefSeq" id="WP_245960694.1">
    <property type="nucleotide sequence ID" value="NZ_UAUF01000010.1"/>
</dbReference>
<dbReference type="SMART" id="SM01236">
    <property type="entry name" value="Haem_oxygenase_2"/>
    <property type="match status" value="1"/>
</dbReference>
<dbReference type="Gene3D" id="1.20.910.10">
    <property type="entry name" value="Heme oxygenase-like"/>
    <property type="match status" value="1"/>
</dbReference>
<gene>
    <name evidence="1" type="ORF">NCTC11842_01397</name>
</gene>
<dbReference type="AlphaFoldDB" id="A0A2X2C9S6"/>
<reference evidence="1 2" key="1">
    <citation type="submission" date="2018-06" db="EMBL/GenBank/DDBJ databases">
        <authorList>
            <consortium name="Pathogen Informatics"/>
            <person name="Doyle S."/>
        </authorList>
    </citation>
    <scope>NUCLEOTIDE SEQUENCE [LARGE SCALE GENOMIC DNA]</scope>
    <source>
        <strain evidence="1 2">NCTC11842</strain>
    </source>
</reference>
<dbReference type="Pfam" id="PF14518">
    <property type="entry name" value="Haem_oxygenas_2"/>
    <property type="match status" value="1"/>
</dbReference>
<organism evidence="1 2">
    <name type="scientific">Pseudomonas luteola</name>
    <dbReference type="NCBI Taxonomy" id="47886"/>
    <lineage>
        <taxon>Bacteria</taxon>
        <taxon>Pseudomonadati</taxon>
        <taxon>Pseudomonadota</taxon>
        <taxon>Gammaproteobacteria</taxon>
        <taxon>Pseudomonadales</taxon>
        <taxon>Pseudomonadaceae</taxon>
        <taxon>Pseudomonas</taxon>
    </lineage>
</organism>
<accession>A0A2X2C9S6</accession>
<sequence length="479" mass="55285">MELKSQDSDFDQLLCALGNYEIYRDGEFWTEELNVWKRPLRPQAFKYTTFEEVGRDNLFNYSTFTLNRIATALYEQDFLYLPERGDSVLSHLKQAYNQGLRSLSANLLPMIEKKLFSNLEKEIHVGGRWTKELFVKYLANKLEPGSNSQVDSLDLISGSPEPKIIAKLLLMQHAVDFLPESSHMVRFAKGDFGEAQSALFRVLLDEFGYGKHRAKHSTLFKETLRSVGMYENSHAYWNFYLNSSLLNNNYFHMLTRSPERFFEYVGAITYAENSFGPYCGRVKSVLEKTFDKPDTRYYSEHVHIDGYHGNMTLNELLIPLAEKYGPDIYPEFVKGIEMACMLQEIMEEDFKAQLEWMNKKNEFRELAMDIKADVLADIDNIPVANLNEPKGELSVPHVHDGDEFCIVDEGLLRFCHGPDSFSDLEPGQCVVIAKNRLHGALVLSDRCKYRILSIGDFRKYGDLNNVKTGKSYDYEDYSI</sequence>
<dbReference type="Proteomes" id="UP000250443">
    <property type="component" value="Unassembled WGS sequence"/>
</dbReference>
<dbReference type="EMBL" id="UAUF01000010">
    <property type="protein sequence ID" value="SPZ04877.1"/>
    <property type="molecule type" value="Genomic_DNA"/>
</dbReference>
<evidence type="ECO:0008006" key="3">
    <source>
        <dbReference type="Google" id="ProtNLM"/>
    </source>
</evidence>
<name>A0A2X2C9S6_PSELU</name>
<dbReference type="CDD" id="cd07002">
    <property type="entry name" value="cupin_SznF-like_C"/>
    <property type="match status" value="1"/>
</dbReference>
<dbReference type="InterPro" id="IPR011051">
    <property type="entry name" value="RmlC_Cupin_sf"/>
</dbReference>
<dbReference type="Gene3D" id="2.60.120.10">
    <property type="entry name" value="Jelly Rolls"/>
    <property type="match status" value="1"/>
</dbReference>
<dbReference type="InterPro" id="IPR016084">
    <property type="entry name" value="Haem_Oase-like_multi-hlx"/>
</dbReference>
<dbReference type="InterPro" id="IPR014710">
    <property type="entry name" value="RmlC-like_jellyroll"/>
</dbReference>
<proteinExistence type="predicted"/>
<evidence type="ECO:0000313" key="1">
    <source>
        <dbReference type="EMBL" id="SPZ04877.1"/>
    </source>
</evidence>
<protein>
    <recommendedName>
        <fullName evidence="3">Cupin</fullName>
    </recommendedName>
</protein>